<dbReference type="GO" id="GO:0006508">
    <property type="term" value="P:proteolysis"/>
    <property type="evidence" value="ECO:0007669"/>
    <property type="project" value="UniProtKB-KW"/>
</dbReference>
<comment type="subcellular location">
    <subcellularLocation>
        <location evidence="9">Cell membrane</location>
        <topology evidence="9">Multi-pass membrane protein</topology>
    </subcellularLocation>
</comment>
<comment type="pathway">
    <text evidence="9">Protein modification; lipoprotein biosynthesis (signal peptide cleavage).</text>
</comment>
<dbReference type="GO" id="GO:0004190">
    <property type="term" value="F:aspartic-type endopeptidase activity"/>
    <property type="evidence" value="ECO:0007669"/>
    <property type="project" value="UniProtKB-UniRule"/>
</dbReference>
<evidence type="ECO:0000256" key="8">
    <source>
        <dbReference type="ARBA" id="ARBA00023136"/>
    </source>
</evidence>
<keyword evidence="5 9" id="KW-0064">Aspartyl protease</keyword>
<feature type="active site" evidence="9">
    <location>
        <position position="116"/>
    </location>
</feature>
<dbReference type="PROSITE" id="PS00855">
    <property type="entry name" value="SPASE_II"/>
    <property type="match status" value="1"/>
</dbReference>
<feature type="transmembrane region" description="Helical" evidence="9">
    <location>
        <begin position="129"/>
        <end position="151"/>
    </location>
</feature>
<dbReference type="GO" id="GO:0005886">
    <property type="term" value="C:plasma membrane"/>
    <property type="evidence" value="ECO:0007669"/>
    <property type="project" value="UniProtKB-SubCell"/>
</dbReference>
<evidence type="ECO:0000256" key="2">
    <source>
        <dbReference type="ARBA" id="ARBA00022475"/>
    </source>
</evidence>
<evidence type="ECO:0000256" key="5">
    <source>
        <dbReference type="ARBA" id="ARBA00022750"/>
    </source>
</evidence>
<comment type="similarity">
    <text evidence="1 9 11">Belongs to the peptidase A8 family.</text>
</comment>
<organism evidence="12 13">
    <name type="scientific">Roseimaritima ulvae</name>
    <dbReference type="NCBI Taxonomy" id="980254"/>
    <lineage>
        <taxon>Bacteria</taxon>
        <taxon>Pseudomonadati</taxon>
        <taxon>Planctomycetota</taxon>
        <taxon>Planctomycetia</taxon>
        <taxon>Pirellulales</taxon>
        <taxon>Pirellulaceae</taxon>
        <taxon>Roseimaritima</taxon>
    </lineage>
</organism>
<dbReference type="Proteomes" id="UP000325286">
    <property type="component" value="Chromosome"/>
</dbReference>
<gene>
    <name evidence="9 12" type="primary">lspA</name>
    <name evidence="12" type="ORF">UC8_36790</name>
</gene>
<proteinExistence type="inferred from homology"/>
<dbReference type="InterPro" id="IPR001872">
    <property type="entry name" value="Peptidase_A8"/>
</dbReference>
<evidence type="ECO:0000256" key="10">
    <source>
        <dbReference type="RuleBase" id="RU000594"/>
    </source>
</evidence>
<keyword evidence="7 9" id="KW-1133">Transmembrane helix</keyword>
<keyword evidence="13" id="KW-1185">Reference proteome</keyword>
<evidence type="ECO:0000256" key="3">
    <source>
        <dbReference type="ARBA" id="ARBA00022670"/>
    </source>
</evidence>
<dbReference type="AlphaFoldDB" id="A0A5B9R5X7"/>
<dbReference type="HAMAP" id="MF_00161">
    <property type="entry name" value="LspA"/>
    <property type="match status" value="1"/>
</dbReference>
<comment type="caution">
    <text evidence="9">Lacks conserved residue(s) required for the propagation of feature annotation.</text>
</comment>
<dbReference type="PRINTS" id="PR00781">
    <property type="entry name" value="LIPOSIGPTASE"/>
</dbReference>
<keyword evidence="3 9" id="KW-0645">Protease</keyword>
<comment type="catalytic activity">
    <reaction evidence="9 10">
        <text>Release of signal peptides from bacterial membrane prolipoproteins. Hydrolyzes -Xaa-Yaa-Zaa-|-(S,diacylglyceryl)Cys-, in which Xaa is hydrophobic (preferably Leu), and Yaa (Ala or Ser) and Zaa (Gly or Ala) have small, neutral side chains.</text>
        <dbReference type="EC" id="3.4.23.36"/>
    </reaction>
</comment>
<feature type="transmembrane region" description="Helical" evidence="9">
    <location>
        <begin position="89"/>
        <end position="109"/>
    </location>
</feature>
<comment type="function">
    <text evidence="9 10">This protein specifically catalyzes the removal of signal peptides from prolipoproteins.</text>
</comment>
<dbReference type="Pfam" id="PF01252">
    <property type="entry name" value="Peptidase_A8"/>
    <property type="match status" value="1"/>
</dbReference>
<evidence type="ECO:0000256" key="6">
    <source>
        <dbReference type="ARBA" id="ARBA00022801"/>
    </source>
</evidence>
<evidence type="ECO:0000313" key="12">
    <source>
        <dbReference type="EMBL" id="QEG41653.1"/>
    </source>
</evidence>
<feature type="active site" evidence="9">
    <location>
        <position position="134"/>
    </location>
</feature>
<dbReference type="EC" id="3.4.23.36" evidence="9"/>
<dbReference type="EMBL" id="CP042914">
    <property type="protein sequence ID" value="QEG41653.1"/>
    <property type="molecule type" value="Genomic_DNA"/>
</dbReference>
<name>A0A5B9R5X7_9BACT</name>
<keyword evidence="6 9" id="KW-0378">Hydrolase</keyword>
<dbReference type="PANTHER" id="PTHR33695">
    <property type="entry name" value="LIPOPROTEIN SIGNAL PEPTIDASE"/>
    <property type="match status" value="1"/>
</dbReference>
<dbReference type="PANTHER" id="PTHR33695:SF1">
    <property type="entry name" value="LIPOPROTEIN SIGNAL PEPTIDASE"/>
    <property type="match status" value="1"/>
</dbReference>
<reference evidence="12 13" key="1">
    <citation type="submission" date="2019-08" db="EMBL/GenBank/DDBJ databases">
        <title>Deep-cultivation of Planctomycetes and their phenomic and genomic characterization uncovers novel biology.</title>
        <authorList>
            <person name="Wiegand S."/>
            <person name="Jogler M."/>
            <person name="Boedeker C."/>
            <person name="Pinto D."/>
            <person name="Vollmers J."/>
            <person name="Rivas-Marin E."/>
            <person name="Kohn T."/>
            <person name="Peeters S.H."/>
            <person name="Heuer A."/>
            <person name="Rast P."/>
            <person name="Oberbeckmann S."/>
            <person name="Bunk B."/>
            <person name="Jeske O."/>
            <person name="Meyerdierks A."/>
            <person name="Storesund J.E."/>
            <person name="Kallscheuer N."/>
            <person name="Luecker S."/>
            <person name="Lage O.M."/>
            <person name="Pohl T."/>
            <person name="Merkel B.J."/>
            <person name="Hornburger P."/>
            <person name="Mueller R.-W."/>
            <person name="Bruemmer F."/>
            <person name="Labrenz M."/>
            <person name="Spormann A.M."/>
            <person name="Op den Camp H."/>
            <person name="Overmann J."/>
            <person name="Amann R."/>
            <person name="Jetten M.S.M."/>
            <person name="Mascher T."/>
            <person name="Medema M.H."/>
            <person name="Devos D.P."/>
            <person name="Kaster A.-K."/>
            <person name="Ovreas L."/>
            <person name="Rohde M."/>
            <person name="Galperin M.Y."/>
            <person name="Jogler C."/>
        </authorList>
    </citation>
    <scope>NUCLEOTIDE SEQUENCE [LARGE SCALE GENOMIC DNA]</scope>
    <source>
        <strain evidence="12 13">UC8</strain>
    </source>
</reference>
<evidence type="ECO:0000313" key="13">
    <source>
        <dbReference type="Proteomes" id="UP000325286"/>
    </source>
</evidence>
<keyword evidence="4 9" id="KW-0812">Transmembrane</keyword>
<keyword evidence="8 9" id="KW-0472">Membrane</keyword>
<keyword evidence="2 9" id="KW-1003">Cell membrane</keyword>
<evidence type="ECO:0000256" key="11">
    <source>
        <dbReference type="RuleBase" id="RU004181"/>
    </source>
</evidence>
<evidence type="ECO:0000256" key="4">
    <source>
        <dbReference type="ARBA" id="ARBA00022692"/>
    </source>
</evidence>
<sequence>MLLPPLVVCVIVDQVTKQWATATLKHGETLSFWGDRFRLQYAMNSGGFLSLGSEFSESARFALFIGFNLVLMCGLGWFLYAAPRARRGFQFGVGLLLAGGIGNLIDRLTQNGQVIDFMNLGIGSLRTGIFNVADIAIVAGAVLLAGCSWTAGGTRTDIAR</sequence>
<dbReference type="NCBIfam" id="TIGR00077">
    <property type="entry name" value="lspA"/>
    <property type="match status" value="1"/>
</dbReference>
<evidence type="ECO:0000256" key="1">
    <source>
        <dbReference type="ARBA" id="ARBA00006139"/>
    </source>
</evidence>
<feature type="transmembrane region" description="Helical" evidence="9">
    <location>
        <begin position="61"/>
        <end position="82"/>
    </location>
</feature>
<keyword evidence="12" id="KW-0449">Lipoprotein</keyword>
<dbReference type="KEGG" id="rul:UC8_36790"/>
<accession>A0A5B9R5X7</accession>
<evidence type="ECO:0000256" key="7">
    <source>
        <dbReference type="ARBA" id="ARBA00022989"/>
    </source>
</evidence>
<protein>
    <recommendedName>
        <fullName evidence="9">Lipoprotein signal peptidase</fullName>
        <ecNumber evidence="9">3.4.23.36</ecNumber>
    </recommendedName>
    <alternativeName>
        <fullName evidence="9">Prolipoprotein signal peptidase</fullName>
    </alternativeName>
    <alternativeName>
        <fullName evidence="9">Signal peptidase II</fullName>
        <shortName evidence="9">SPase II</shortName>
    </alternativeName>
</protein>
<evidence type="ECO:0000256" key="9">
    <source>
        <dbReference type="HAMAP-Rule" id="MF_00161"/>
    </source>
</evidence>
<dbReference type="UniPathway" id="UPA00665"/>